<sequence length="184" mass="21073">MRKSYKFAKKKKSDLPNYKTNKQIRSETVTVIDFDGSFLGEMNTYDAIKKAEDQGFDLVEVNPNATPPVVKIIDYGGFKYKQEKIVREQKKKIKKVETKGIRLSAKISEHDMETRIKQTEKFLGQGHKIKIELILRGRENQHGEKAGEVIKTFISKLSVPNTLEQTTSRQGNKLFAIISPENNN</sequence>
<evidence type="ECO:0000256" key="2">
    <source>
        <dbReference type="ARBA" id="ARBA00022540"/>
    </source>
</evidence>
<evidence type="ECO:0000259" key="6">
    <source>
        <dbReference type="Pfam" id="PF05198"/>
    </source>
</evidence>
<comment type="caution">
    <text evidence="7">The sequence shown here is derived from an EMBL/GenBank/DDBJ whole genome shotgun (WGS) entry which is preliminary data.</text>
</comment>
<dbReference type="InterPro" id="IPR036788">
    <property type="entry name" value="T_IF-3_C_sf"/>
</dbReference>
<evidence type="ECO:0000313" key="8">
    <source>
        <dbReference type="Proteomes" id="UP000229901"/>
    </source>
</evidence>
<dbReference type="AlphaFoldDB" id="A0A2H0V405"/>
<reference evidence="8" key="1">
    <citation type="submission" date="2017-09" db="EMBL/GenBank/DDBJ databases">
        <title>Depth-based differentiation of microbial function through sediment-hosted aquifers and enrichment of novel symbionts in the deep terrestrial subsurface.</title>
        <authorList>
            <person name="Probst A.J."/>
            <person name="Ladd B."/>
            <person name="Jarett J.K."/>
            <person name="Geller-Mcgrath D.E."/>
            <person name="Sieber C.M.K."/>
            <person name="Emerson J.B."/>
            <person name="Anantharaman K."/>
            <person name="Thomas B.C."/>
            <person name="Malmstrom R."/>
            <person name="Stieglmeier M."/>
            <person name="Klingl A."/>
            <person name="Woyke T."/>
            <person name="Ryan C.M."/>
            <person name="Banfield J.F."/>
        </authorList>
    </citation>
    <scope>NUCLEOTIDE SEQUENCE [LARGE SCALE GENOMIC DNA]</scope>
</reference>
<dbReference type="InterPro" id="IPR019815">
    <property type="entry name" value="Translation_initiation_fac_3_C"/>
</dbReference>
<protein>
    <recommendedName>
        <fullName evidence="4">Translation initiation factor IF-3</fullName>
    </recommendedName>
</protein>
<dbReference type="GO" id="GO:0005737">
    <property type="term" value="C:cytoplasm"/>
    <property type="evidence" value="ECO:0007669"/>
    <property type="project" value="UniProtKB-ARBA"/>
</dbReference>
<dbReference type="SUPFAM" id="SSF54364">
    <property type="entry name" value="Translation initiation factor IF3, N-terminal domain"/>
    <property type="match status" value="1"/>
</dbReference>
<evidence type="ECO:0000256" key="4">
    <source>
        <dbReference type="NCBIfam" id="TIGR00168"/>
    </source>
</evidence>
<evidence type="ECO:0000313" key="7">
    <source>
        <dbReference type="EMBL" id="PIR93778.1"/>
    </source>
</evidence>
<evidence type="ECO:0000256" key="1">
    <source>
        <dbReference type="ARBA" id="ARBA00005439"/>
    </source>
</evidence>
<feature type="domain" description="Translation initiation factor 3 N-terminal" evidence="6">
    <location>
        <begin position="20"/>
        <end position="88"/>
    </location>
</feature>
<dbReference type="Proteomes" id="UP000229901">
    <property type="component" value="Unassembled WGS sequence"/>
</dbReference>
<evidence type="ECO:0000259" key="5">
    <source>
        <dbReference type="Pfam" id="PF00707"/>
    </source>
</evidence>
<dbReference type="EMBL" id="PFAP01000036">
    <property type="protein sequence ID" value="PIR93778.1"/>
    <property type="molecule type" value="Genomic_DNA"/>
</dbReference>
<dbReference type="SUPFAM" id="SSF55200">
    <property type="entry name" value="Translation initiation factor IF3, C-terminal domain"/>
    <property type="match status" value="1"/>
</dbReference>
<keyword evidence="2 7" id="KW-0396">Initiation factor</keyword>
<keyword evidence="3" id="KW-0648">Protein biosynthesis</keyword>
<dbReference type="GO" id="GO:0043022">
    <property type="term" value="F:ribosome binding"/>
    <property type="evidence" value="ECO:0007669"/>
    <property type="project" value="TreeGrafter"/>
</dbReference>
<evidence type="ECO:0000256" key="3">
    <source>
        <dbReference type="ARBA" id="ARBA00022917"/>
    </source>
</evidence>
<dbReference type="NCBIfam" id="TIGR00168">
    <property type="entry name" value="infC"/>
    <property type="match status" value="1"/>
</dbReference>
<dbReference type="InterPro" id="IPR001288">
    <property type="entry name" value="Translation_initiation_fac_3"/>
</dbReference>
<dbReference type="PANTHER" id="PTHR10938">
    <property type="entry name" value="TRANSLATION INITIATION FACTOR IF-3"/>
    <property type="match status" value="1"/>
</dbReference>
<gene>
    <name evidence="7" type="ORF">COT97_04810</name>
</gene>
<dbReference type="GO" id="GO:0032790">
    <property type="term" value="P:ribosome disassembly"/>
    <property type="evidence" value="ECO:0007669"/>
    <property type="project" value="TreeGrafter"/>
</dbReference>
<comment type="similarity">
    <text evidence="1">Belongs to the IF-3 family.</text>
</comment>
<dbReference type="Gene3D" id="3.10.20.80">
    <property type="entry name" value="Translation initiation factor 3 (IF-3), N-terminal domain"/>
    <property type="match status" value="1"/>
</dbReference>
<dbReference type="GO" id="GO:0003743">
    <property type="term" value="F:translation initiation factor activity"/>
    <property type="evidence" value="ECO:0007669"/>
    <property type="project" value="UniProtKB-UniRule"/>
</dbReference>
<dbReference type="InterPro" id="IPR019814">
    <property type="entry name" value="Translation_initiation_fac_3_N"/>
</dbReference>
<dbReference type="Gene3D" id="3.30.110.10">
    <property type="entry name" value="Translation initiation factor 3 (IF-3), C-terminal domain"/>
    <property type="match status" value="1"/>
</dbReference>
<accession>A0A2H0V405</accession>
<name>A0A2H0V405_9BACT</name>
<dbReference type="InterPro" id="IPR036787">
    <property type="entry name" value="T_IF-3_N_sf"/>
</dbReference>
<dbReference type="Pfam" id="PF05198">
    <property type="entry name" value="IF3_N"/>
    <property type="match status" value="1"/>
</dbReference>
<feature type="domain" description="Translation initiation factor 3 C-terminal" evidence="5">
    <location>
        <begin position="96"/>
        <end position="180"/>
    </location>
</feature>
<organism evidence="7 8">
    <name type="scientific">Candidatus Falkowbacteria bacterium CG10_big_fil_rev_8_21_14_0_10_39_11</name>
    <dbReference type="NCBI Taxonomy" id="1974565"/>
    <lineage>
        <taxon>Bacteria</taxon>
        <taxon>Candidatus Falkowiibacteriota</taxon>
    </lineage>
</organism>
<dbReference type="PANTHER" id="PTHR10938:SF0">
    <property type="entry name" value="TRANSLATION INITIATION FACTOR IF-3, MITOCHONDRIAL"/>
    <property type="match status" value="1"/>
</dbReference>
<dbReference type="Pfam" id="PF00707">
    <property type="entry name" value="IF3_C"/>
    <property type="match status" value="1"/>
</dbReference>
<proteinExistence type="inferred from homology"/>